<feature type="repeat" description="WD" evidence="5">
    <location>
        <begin position="282"/>
        <end position="315"/>
    </location>
</feature>
<proteinExistence type="predicted"/>
<evidence type="ECO:0000256" key="4">
    <source>
        <dbReference type="ARBA" id="ARBA00022753"/>
    </source>
</evidence>
<organism evidence="6 7">
    <name type="scientific">Dinothrombium tinctorium</name>
    <dbReference type="NCBI Taxonomy" id="1965070"/>
    <lineage>
        <taxon>Eukaryota</taxon>
        <taxon>Metazoa</taxon>
        <taxon>Ecdysozoa</taxon>
        <taxon>Arthropoda</taxon>
        <taxon>Chelicerata</taxon>
        <taxon>Arachnida</taxon>
        <taxon>Acari</taxon>
        <taxon>Acariformes</taxon>
        <taxon>Trombidiformes</taxon>
        <taxon>Prostigmata</taxon>
        <taxon>Anystina</taxon>
        <taxon>Parasitengona</taxon>
        <taxon>Trombidioidea</taxon>
        <taxon>Trombidiidae</taxon>
        <taxon>Dinothrombium</taxon>
    </lineage>
</organism>
<dbReference type="PROSITE" id="PS50294">
    <property type="entry name" value="WD_REPEATS_REGION"/>
    <property type="match status" value="2"/>
</dbReference>
<dbReference type="PANTHER" id="PTHR46189:SF1">
    <property type="entry name" value="LD41958P"/>
    <property type="match status" value="1"/>
</dbReference>
<dbReference type="STRING" id="1965070.A0A3S3PMC9"/>
<accession>A0A3S3PMC9</accession>
<dbReference type="InterPro" id="IPR020472">
    <property type="entry name" value="WD40_PAC1"/>
</dbReference>
<sequence length="322" mass="36267">MAAEIRTFPGGSSSVQKLQLIAKLEGHQDVVNMATIVKGEDGVISISDDKTVRIWLKRDGGNYWPSVCHIMPAPATAMDFNHETKRLFVGMENGSISEFQVADDYNRITHERNYLAHIAKVTSVIFSIRTEWVLSVGHDKYFNWHCSETGRRLGGFQCNSWCTALQFDMESKHCFIGDYSGVITMLKIEETGYKPVTTLKGHSSAIRCLAWDPEKQMLFSGGFDQVIICWDIGGKRGTAYELQGHHSNRSSIPVMGFEFRVRICDECHSVLTDADRVSLATFNDSKHCIMHMDLDEAQSQLLTSGSDRMIKLWDITDLLRSA</sequence>
<evidence type="ECO:0000313" key="6">
    <source>
        <dbReference type="EMBL" id="RWS12699.1"/>
    </source>
</evidence>
<dbReference type="PANTHER" id="PTHR46189">
    <property type="entry name" value="LD41958P"/>
    <property type="match status" value="1"/>
</dbReference>
<keyword evidence="2 5" id="KW-0853">WD repeat</keyword>
<dbReference type="AlphaFoldDB" id="A0A3S3PMC9"/>
<keyword evidence="4" id="KW-0967">Endosome</keyword>
<evidence type="ECO:0000256" key="2">
    <source>
        <dbReference type="ARBA" id="ARBA00022574"/>
    </source>
</evidence>
<dbReference type="SMART" id="SM00320">
    <property type="entry name" value="WD40"/>
    <property type="match status" value="5"/>
</dbReference>
<dbReference type="InterPro" id="IPR019775">
    <property type="entry name" value="WD40_repeat_CS"/>
</dbReference>
<protein>
    <submittedName>
        <fullName evidence="6">WD repeat and FYVE domain-containing protein 2-like protein</fullName>
    </submittedName>
</protein>
<keyword evidence="3" id="KW-0677">Repeat</keyword>
<comment type="caution">
    <text evidence="6">The sequence shown here is derived from an EMBL/GenBank/DDBJ whole genome shotgun (WGS) entry which is preliminary data.</text>
</comment>
<comment type="subcellular location">
    <subcellularLocation>
        <location evidence="1">Endosome</location>
    </subcellularLocation>
</comment>
<name>A0A3S3PMC9_9ACAR</name>
<feature type="repeat" description="WD" evidence="5">
    <location>
        <begin position="199"/>
        <end position="232"/>
    </location>
</feature>
<keyword evidence="7" id="KW-1185">Reference proteome</keyword>
<evidence type="ECO:0000256" key="1">
    <source>
        <dbReference type="ARBA" id="ARBA00004177"/>
    </source>
</evidence>
<dbReference type="InterPro" id="IPR015943">
    <property type="entry name" value="WD40/YVTN_repeat-like_dom_sf"/>
</dbReference>
<dbReference type="Gene3D" id="2.130.10.10">
    <property type="entry name" value="YVTN repeat-like/Quinoprotein amine dehydrogenase"/>
    <property type="match status" value="2"/>
</dbReference>
<dbReference type="PROSITE" id="PS50082">
    <property type="entry name" value="WD_REPEATS_2"/>
    <property type="match status" value="3"/>
</dbReference>
<dbReference type="EMBL" id="NCKU01001225">
    <property type="protein sequence ID" value="RWS12699.1"/>
    <property type="molecule type" value="Genomic_DNA"/>
</dbReference>
<evidence type="ECO:0000313" key="7">
    <source>
        <dbReference type="Proteomes" id="UP000285301"/>
    </source>
</evidence>
<evidence type="ECO:0000256" key="3">
    <source>
        <dbReference type="ARBA" id="ARBA00022737"/>
    </source>
</evidence>
<dbReference type="InterPro" id="IPR042234">
    <property type="entry name" value="WDFY1/WDFY2"/>
</dbReference>
<dbReference type="SUPFAM" id="SSF50978">
    <property type="entry name" value="WD40 repeat-like"/>
    <property type="match status" value="1"/>
</dbReference>
<feature type="repeat" description="WD" evidence="5">
    <location>
        <begin position="24"/>
        <end position="55"/>
    </location>
</feature>
<dbReference type="OrthoDB" id="63070at2759"/>
<gene>
    <name evidence="6" type="ORF">B4U79_13251</name>
</gene>
<reference evidence="6 7" key="1">
    <citation type="journal article" date="2018" name="Gigascience">
        <title>Genomes of trombidid mites reveal novel predicted allergens and laterally-transferred genes associated with secondary metabolism.</title>
        <authorList>
            <person name="Dong X."/>
            <person name="Chaisiri K."/>
            <person name="Xia D."/>
            <person name="Armstrong S.D."/>
            <person name="Fang Y."/>
            <person name="Donnelly M.J."/>
            <person name="Kadowaki T."/>
            <person name="McGarry J.W."/>
            <person name="Darby A.C."/>
            <person name="Makepeace B.L."/>
        </authorList>
    </citation>
    <scope>NUCLEOTIDE SEQUENCE [LARGE SCALE GENOMIC DNA]</scope>
    <source>
        <strain evidence="6">UoL-WK</strain>
    </source>
</reference>
<dbReference type="GO" id="GO:0005769">
    <property type="term" value="C:early endosome"/>
    <property type="evidence" value="ECO:0007669"/>
    <property type="project" value="TreeGrafter"/>
</dbReference>
<dbReference type="InterPro" id="IPR036322">
    <property type="entry name" value="WD40_repeat_dom_sf"/>
</dbReference>
<dbReference type="PRINTS" id="PR00320">
    <property type="entry name" value="GPROTEINBRPT"/>
</dbReference>
<dbReference type="Pfam" id="PF00400">
    <property type="entry name" value="WD40"/>
    <property type="match status" value="3"/>
</dbReference>
<dbReference type="Proteomes" id="UP000285301">
    <property type="component" value="Unassembled WGS sequence"/>
</dbReference>
<evidence type="ECO:0000256" key="5">
    <source>
        <dbReference type="PROSITE-ProRule" id="PRU00221"/>
    </source>
</evidence>
<dbReference type="PROSITE" id="PS00678">
    <property type="entry name" value="WD_REPEATS_1"/>
    <property type="match status" value="1"/>
</dbReference>
<dbReference type="InterPro" id="IPR001680">
    <property type="entry name" value="WD40_rpt"/>
</dbReference>